<dbReference type="SMART" id="SM00382">
    <property type="entry name" value="AAA"/>
    <property type="match status" value="1"/>
</dbReference>
<feature type="domain" description="ABC transporter" evidence="4">
    <location>
        <begin position="7"/>
        <end position="244"/>
    </location>
</feature>
<keyword evidence="6" id="KW-1185">Reference proteome</keyword>
<keyword evidence="2 5" id="KW-0067">ATP-binding</keyword>
<dbReference type="InterPro" id="IPR050107">
    <property type="entry name" value="ABC_carbohydrate_import_ATPase"/>
</dbReference>
<dbReference type="CDD" id="cd03216">
    <property type="entry name" value="ABC_Carb_Monos_I"/>
    <property type="match status" value="1"/>
</dbReference>
<dbReference type="Pfam" id="PF00005">
    <property type="entry name" value="ABC_tran"/>
    <property type="match status" value="1"/>
</dbReference>
<dbReference type="InterPro" id="IPR003439">
    <property type="entry name" value="ABC_transporter-like_ATP-bd"/>
</dbReference>
<dbReference type="InterPro" id="IPR003593">
    <property type="entry name" value="AAA+_ATPase"/>
</dbReference>
<dbReference type="InterPro" id="IPR027417">
    <property type="entry name" value="P-loop_NTPase"/>
</dbReference>
<comment type="caution">
    <text evidence="5">The sequence shown here is derived from an EMBL/GenBank/DDBJ whole genome shotgun (WGS) entry which is preliminary data.</text>
</comment>
<evidence type="ECO:0000313" key="5">
    <source>
        <dbReference type="EMBL" id="GAA4579162.1"/>
    </source>
</evidence>
<dbReference type="GO" id="GO:0005524">
    <property type="term" value="F:ATP binding"/>
    <property type="evidence" value="ECO:0007669"/>
    <property type="project" value="UniProtKB-KW"/>
</dbReference>
<dbReference type="PANTHER" id="PTHR43790:SF8">
    <property type="entry name" value="SUGAR ABC TRANSPORTER ATP-BINDING PROTEIN"/>
    <property type="match status" value="1"/>
</dbReference>
<evidence type="ECO:0000259" key="4">
    <source>
        <dbReference type="PROSITE" id="PS50893"/>
    </source>
</evidence>
<organism evidence="5 6">
    <name type="scientific">Micromonospora coerulea</name>
    <dbReference type="NCBI Taxonomy" id="47856"/>
    <lineage>
        <taxon>Bacteria</taxon>
        <taxon>Bacillati</taxon>
        <taxon>Actinomycetota</taxon>
        <taxon>Actinomycetes</taxon>
        <taxon>Micromonosporales</taxon>
        <taxon>Micromonosporaceae</taxon>
        <taxon>Micromonospora</taxon>
    </lineage>
</organism>
<reference evidence="6" key="1">
    <citation type="journal article" date="2019" name="Int. J. Syst. Evol. Microbiol.">
        <title>The Global Catalogue of Microorganisms (GCM) 10K type strain sequencing project: providing services to taxonomists for standard genome sequencing and annotation.</title>
        <authorList>
            <consortium name="The Broad Institute Genomics Platform"/>
            <consortium name="The Broad Institute Genome Sequencing Center for Infectious Disease"/>
            <person name="Wu L."/>
            <person name="Ma J."/>
        </authorList>
    </citation>
    <scope>NUCLEOTIDE SEQUENCE [LARGE SCALE GENOMIC DNA]</scope>
    <source>
        <strain evidence="6">JCM 3175</strain>
    </source>
</reference>
<dbReference type="EMBL" id="BAABGU010000046">
    <property type="protein sequence ID" value="GAA4579162.1"/>
    <property type="molecule type" value="Genomic_DNA"/>
</dbReference>
<evidence type="ECO:0000313" key="6">
    <source>
        <dbReference type="Proteomes" id="UP001500307"/>
    </source>
</evidence>
<dbReference type="PROSITE" id="PS50893">
    <property type="entry name" value="ABC_TRANSPORTER_2"/>
    <property type="match status" value="1"/>
</dbReference>
<evidence type="ECO:0000256" key="2">
    <source>
        <dbReference type="ARBA" id="ARBA00022840"/>
    </source>
</evidence>
<sequence length="268" mass="28633">MSETPLLELRGIDKSFGPVQVLRDVDFAVYPGEVTALVGDNGAGKSTLVKCISGIYGTDAGEFFFEGRPVTINGPRDAAGLGIDVVYQDLALCDNLDIVQNMFLGRERRSGLVLDEPTMEELAARTLAELSVRTIGSLRQHVSSLSGGQRQTVAIAKAVLWNSRLVILDEPMAALGVAQTAQVLELVRRLADNGLAVVLISHNMNDVFAVSDRIATLYLGQMVAQVRTTDVTHAQVVELITSGRSDSLGANGRNDGGRRRNGTVGGLE</sequence>
<dbReference type="RefSeq" id="WP_346124510.1">
    <property type="nucleotide sequence ID" value="NZ_BAABGU010000046.1"/>
</dbReference>
<proteinExistence type="predicted"/>
<dbReference type="Proteomes" id="UP001500307">
    <property type="component" value="Unassembled WGS sequence"/>
</dbReference>
<dbReference type="Gene3D" id="3.40.50.300">
    <property type="entry name" value="P-loop containing nucleotide triphosphate hydrolases"/>
    <property type="match status" value="1"/>
</dbReference>
<protein>
    <submittedName>
        <fullName evidence="5">ATP-binding cassette domain-containing protein</fullName>
    </submittedName>
</protein>
<evidence type="ECO:0000256" key="1">
    <source>
        <dbReference type="ARBA" id="ARBA00022741"/>
    </source>
</evidence>
<name>A0ABP8T0J7_9ACTN</name>
<gene>
    <name evidence="5" type="ORF">GCM10023176_56380</name>
</gene>
<keyword evidence="1" id="KW-0547">Nucleotide-binding</keyword>
<dbReference type="PANTHER" id="PTHR43790">
    <property type="entry name" value="CARBOHYDRATE TRANSPORT ATP-BINDING PROTEIN MG119-RELATED"/>
    <property type="match status" value="1"/>
</dbReference>
<evidence type="ECO:0000256" key="3">
    <source>
        <dbReference type="SAM" id="MobiDB-lite"/>
    </source>
</evidence>
<dbReference type="SUPFAM" id="SSF52540">
    <property type="entry name" value="P-loop containing nucleoside triphosphate hydrolases"/>
    <property type="match status" value="1"/>
</dbReference>
<accession>A0ABP8T0J7</accession>
<feature type="region of interest" description="Disordered" evidence="3">
    <location>
        <begin position="247"/>
        <end position="268"/>
    </location>
</feature>